<feature type="active site" description="Acyl-thioester intermediate" evidence="3">
    <location>
        <position position="123"/>
    </location>
</feature>
<dbReference type="GO" id="GO:0004421">
    <property type="term" value="F:hydroxymethylglutaryl-CoA synthase activity"/>
    <property type="evidence" value="ECO:0007669"/>
    <property type="project" value="UniProtKB-EC"/>
</dbReference>
<dbReference type="EMBL" id="MCFE01000376">
    <property type="protein sequence ID" value="ORX90535.1"/>
    <property type="molecule type" value="Genomic_DNA"/>
</dbReference>
<evidence type="ECO:0000313" key="8">
    <source>
        <dbReference type="EMBL" id="ORX90535.1"/>
    </source>
</evidence>
<evidence type="ECO:0000256" key="5">
    <source>
        <dbReference type="RuleBase" id="RU364071"/>
    </source>
</evidence>
<dbReference type="PANTHER" id="PTHR43323:SF2">
    <property type="entry name" value="HYDROXYMETHYLGLUTARYL-COA SYNTHASE"/>
    <property type="match status" value="1"/>
</dbReference>
<dbReference type="InterPro" id="IPR013746">
    <property type="entry name" value="HMG_CoA_synt_C_dom"/>
</dbReference>
<feature type="active site" description="Proton donor/acceptor" evidence="3">
    <location>
        <position position="89"/>
    </location>
</feature>
<organism evidence="8 9">
    <name type="scientific">Basidiobolus meristosporus CBS 931.73</name>
    <dbReference type="NCBI Taxonomy" id="1314790"/>
    <lineage>
        <taxon>Eukaryota</taxon>
        <taxon>Fungi</taxon>
        <taxon>Fungi incertae sedis</taxon>
        <taxon>Zoopagomycota</taxon>
        <taxon>Entomophthoromycotina</taxon>
        <taxon>Basidiobolomycetes</taxon>
        <taxon>Basidiobolales</taxon>
        <taxon>Basidiobolaceae</taxon>
        <taxon>Basidiobolus</taxon>
    </lineage>
</organism>
<dbReference type="Pfam" id="PF08540">
    <property type="entry name" value="HMG_CoA_synt_C"/>
    <property type="match status" value="1"/>
</dbReference>
<gene>
    <name evidence="8" type="ORF">K493DRAFT_287955</name>
</gene>
<feature type="binding site" evidence="4">
    <location>
        <position position="259"/>
    </location>
    <ligand>
        <name>CoA</name>
        <dbReference type="ChEBI" id="CHEBI:57287"/>
    </ligand>
</feature>
<evidence type="ECO:0000256" key="1">
    <source>
        <dbReference type="ARBA" id="ARBA00007061"/>
    </source>
</evidence>
<comment type="similarity">
    <text evidence="1 5">Belongs to the thiolase-like superfamily. HMG-CoA synthase family.</text>
</comment>
<dbReference type="InterPro" id="IPR016039">
    <property type="entry name" value="Thiolase-like"/>
</dbReference>
<dbReference type="OrthoDB" id="1269963at2759"/>
<dbReference type="FunCoup" id="A0A1Y1XY05">
    <property type="interactions" value="480"/>
</dbReference>
<keyword evidence="2 5" id="KW-0808">Transferase</keyword>
<dbReference type="GO" id="GO:0010142">
    <property type="term" value="P:farnesyl diphosphate biosynthetic process, mevalonate pathway"/>
    <property type="evidence" value="ECO:0007669"/>
    <property type="project" value="InterPro"/>
</dbReference>
<evidence type="ECO:0000256" key="4">
    <source>
        <dbReference type="PIRSR" id="PIRSR610122-2"/>
    </source>
</evidence>
<feature type="binding site" evidence="4">
    <location>
        <position position="215"/>
    </location>
    <ligand>
        <name>CoA</name>
        <dbReference type="ChEBI" id="CHEBI:57287"/>
    </ligand>
</feature>
<feature type="domain" description="Hydroxymethylglutaryl-coenzyme A synthase C-terminal" evidence="7">
    <location>
        <begin position="181"/>
        <end position="449"/>
    </location>
</feature>
<evidence type="ECO:0000313" key="9">
    <source>
        <dbReference type="Proteomes" id="UP000193498"/>
    </source>
</evidence>
<dbReference type="GO" id="GO:0006084">
    <property type="term" value="P:acetyl-CoA metabolic process"/>
    <property type="evidence" value="ECO:0007669"/>
    <property type="project" value="InterPro"/>
</dbReference>
<name>A0A1Y1XY05_9FUNG</name>
<feature type="domain" description="Hydroxymethylglutaryl-coenzyme A synthase N-terminal" evidence="6">
    <location>
        <begin position="7"/>
        <end position="180"/>
    </location>
</feature>
<dbReference type="InParanoid" id="A0A1Y1XY05"/>
<protein>
    <recommendedName>
        <fullName evidence="5">Hydroxymethylglutaryl-CoA synthase</fullName>
        <shortName evidence="5">HMG-CoA synthase</shortName>
        <ecNumber evidence="5">2.3.3.10</ecNumber>
    </recommendedName>
    <alternativeName>
        <fullName evidence="5">3-hydroxy-3-methylglutaryl coenzyme A synthase</fullName>
    </alternativeName>
</protein>
<comment type="caution">
    <text evidence="8">The sequence shown here is derived from an EMBL/GenBank/DDBJ whole genome shotgun (WGS) entry which is preliminary data.</text>
</comment>
<dbReference type="SUPFAM" id="SSF53901">
    <property type="entry name" value="Thiolase-like"/>
    <property type="match status" value="2"/>
</dbReference>
<dbReference type="EC" id="2.3.3.10" evidence="5"/>
<dbReference type="STRING" id="1314790.A0A1Y1XY05"/>
<comment type="catalytic activity">
    <reaction evidence="5">
        <text>acetoacetyl-CoA + acetyl-CoA + H2O = (3S)-3-hydroxy-3-methylglutaryl-CoA + CoA + H(+)</text>
        <dbReference type="Rhea" id="RHEA:10188"/>
        <dbReference type="ChEBI" id="CHEBI:15377"/>
        <dbReference type="ChEBI" id="CHEBI:15378"/>
        <dbReference type="ChEBI" id="CHEBI:43074"/>
        <dbReference type="ChEBI" id="CHEBI:57286"/>
        <dbReference type="ChEBI" id="CHEBI:57287"/>
        <dbReference type="ChEBI" id="CHEBI:57288"/>
        <dbReference type="EC" id="2.3.3.10"/>
    </reaction>
</comment>
<dbReference type="Gene3D" id="3.40.47.10">
    <property type="match status" value="1"/>
</dbReference>
<feature type="active site" description="Proton donor/acceptor" evidence="3">
    <location>
        <position position="254"/>
    </location>
</feature>
<accession>A0A1Y1XY05</accession>
<dbReference type="FunFam" id="3.40.47.10:FF:000008">
    <property type="entry name" value="3-hydroxy-3-methylglutaryl coenzyme A synthase"/>
    <property type="match status" value="1"/>
</dbReference>
<dbReference type="Pfam" id="PF01154">
    <property type="entry name" value="HMG_CoA_synt_N"/>
    <property type="match status" value="1"/>
</dbReference>
<comment type="function">
    <text evidence="5">Catalyzes the condensation of acetyl-CoA with acetoacetyl-CoA to form HMG-CoA.</text>
</comment>
<keyword evidence="9" id="KW-1185">Reference proteome</keyword>
<dbReference type="InterPro" id="IPR013528">
    <property type="entry name" value="HMG_CoA_synth_N"/>
</dbReference>
<sequence>MNGVHTYPHNVGIKAMEIYFPKKYVDQTELEQFDGVSAGKYTIGLGQTKMGFCDDREDIHSISLTAVQALLEKYNISYDQIGRLEVGTETIIDKAKSVKTVLMQLFAESGNTEIEGIDTTNACYGGTAALSNAINWVESSSWDGRYALVVAADIAIYATGPARPTGGAAAVAILVGPDAPIVVERGLRGTHMEHVYDFYKPDLSSEFPEVDGHLSVVCYLRALDHCYQRYMSRLAKKENLEKPGLKDIDYMVFHSPYTKLVLKSFGRLGLHDFLANPSEAKYADLQQFKDLTLEETYTNKQVEKAFIDSTKEEYAKKVTPSLLAAKNVGNMYSGSVYGCLTSLLSETPYADLKDKRIALFSYGSGSSATMLSFRVVDSTENIAKQLNVKNRLETRTAVAPADFANTMKLREDTHQLKNYTPVGDIDDMFPGTYYLTQVDEKFRRTYARKE</sequence>
<evidence type="ECO:0000256" key="3">
    <source>
        <dbReference type="PIRSR" id="PIRSR610122-1"/>
    </source>
</evidence>
<feature type="binding site" evidence="4">
    <location>
        <position position="263"/>
    </location>
    <ligand>
        <name>CoA</name>
        <dbReference type="ChEBI" id="CHEBI:57287"/>
    </ligand>
</feature>
<dbReference type="InterPro" id="IPR010122">
    <property type="entry name" value="HMG_CoA_synthase_euk"/>
</dbReference>
<dbReference type="PANTHER" id="PTHR43323">
    <property type="entry name" value="3-HYDROXY-3-METHYLGLUTARYL COENZYME A SYNTHASE"/>
    <property type="match status" value="1"/>
</dbReference>
<evidence type="ECO:0000259" key="6">
    <source>
        <dbReference type="Pfam" id="PF01154"/>
    </source>
</evidence>
<evidence type="ECO:0000256" key="2">
    <source>
        <dbReference type="ARBA" id="ARBA00022679"/>
    </source>
</evidence>
<dbReference type="CDD" id="cd00827">
    <property type="entry name" value="init_cond_enzymes"/>
    <property type="match status" value="1"/>
</dbReference>
<evidence type="ECO:0000259" key="7">
    <source>
        <dbReference type="Pfam" id="PF08540"/>
    </source>
</evidence>
<dbReference type="NCBIfam" id="TIGR01833">
    <property type="entry name" value="HMG-CoA-S_euk"/>
    <property type="match status" value="1"/>
</dbReference>
<proteinExistence type="inferred from homology"/>
<reference evidence="8 9" key="1">
    <citation type="submission" date="2016-07" db="EMBL/GenBank/DDBJ databases">
        <title>Pervasive Adenine N6-methylation of Active Genes in Fungi.</title>
        <authorList>
            <consortium name="DOE Joint Genome Institute"/>
            <person name="Mondo S.J."/>
            <person name="Dannebaum R.O."/>
            <person name="Kuo R.C."/>
            <person name="Labutti K."/>
            <person name="Haridas S."/>
            <person name="Kuo A."/>
            <person name="Salamov A."/>
            <person name="Ahrendt S.R."/>
            <person name="Lipzen A."/>
            <person name="Sullivan W."/>
            <person name="Andreopoulos W.B."/>
            <person name="Clum A."/>
            <person name="Lindquist E."/>
            <person name="Daum C."/>
            <person name="Ramamoorthy G.K."/>
            <person name="Gryganskyi A."/>
            <person name="Culley D."/>
            <person name="Magnuson J.K."/>
            <person name="James T.Y."/>
            <person name="O'Malley M.A."/>
            <person name="Stajich J.E."/>
            <person name="Spatafora J.W."/>
            <person name="Visel A."/>
            <person name="Grigoriev I.V."/>
        </authorList>
    </citation>
    <scope>NUCLEOTIDE SEQUENCE [LARGE SCALE GENOMIC DNA]</scope>
    <source>
        <strain evidence="8 9">CBS 931.73</strain>
    </source>
</reference>
<dbReference type="AlphaFoldDB" id="A0A1Y1XY05"/>
<dbReference type="Proteomes" id="UP000193498">
    <property type="component" value="Unassembled WGS sequence"/>
</dbReference>